<evidence type="ECO:0008006" key="3">
    <source>
        <dbReference type="Google" id="ProtNLM"/>
    </source>
</evidence>
<dbReference type="PANTHER" id="PTHR12809:SF2">
    <property type="entry name" value="MEDIATOR OF RNA POLYMERASE II TRANSCRIPTION SUBUNIT 14"/>
    <property type="match status" value="1"/>
</dbReference>
<gene>
    <name evidence="1" type="ORF">ZOSMA_143G00020</name>
</gene>
<dbReference type="GO" id="GO:0006357">
    <property type="term" value="P:regulation of transcription by RNA polymerase II"/>
    <property type="evidence" value="ECO:0007669"/>
    <property type="project" value="InterPro"/>
</dbReference>
<comment type="caution">
    <text evidence="1">The sequence shown here is derived from an EMBL/GenBank/DDBJ whole genome shotgun (WGS) entry which is preliminary data.</text>
</comment>
<dbReference type="InterPro" id="IPR013947">
    <property type="entry name" value="Mediator_Med14"/>
</dbReference>
<protein>
    <recommendedName>
        <fullName evidence="3">Mediator of RNA polymerase II transcription subunit 14</fullName>
    </recommendedName>
</protein>
<evidence type="ECO:0000313" key="2">
    <source>
        <dbReference type="Proteomes" id="UP000036987"/>
    </source>
</evidence>
<dbReference type="GO" id="GO:0016592">
    <property type="term" value="C:mediator complex"/>
    <property type="evidence" value="ECO:0007669"/>
    <property type="project" value="InterPro"/>
</dbReference>
<dbReference type="PANTHER" id="PTHR12809">
    <property type="entry name" value="MEDIATOR COMPLEX SUBUNIT"/>
    <property type="match status" value="1"/>
</dbReference>
<dbReference type="Proteomes" id="UP000036987">
    <property type="component" value="Unassembled WGS sequence"/>
</dbReference>
<dbReference type="STRING" id="29655.A0A0K9PZR7"/>
<proteinExistence type="predicted"/>
<organism evidence="1 2">
    <name type="scientific">Zostera marina</name>
    <name type="common">Eelgrass</name>
    <dbReference type="NCBI Taxonomy" id="29655"/>
    <lineage>
        <taxon>Eukaryota</taxon>
        <taxon>Viridiplantae</taxon>
        <taxon>Streptophyta</taxon>
        <taxon>Embryophyta</taxon>
        <taxon>Tracheophyta</taxon>
        <taxon>Spermatophyta</taxon>
        <taxon>Magnoliopsida</taxon>
        <taxon>Liliopsida</taxon>
        <taxon>Zosteraceae</taxon>
        <taxon>Zostera</taxon>
    </lineage>
</organism>
<name>A0A0K9PZR7_ZOSMR</name>
<dbReference type="AlphaFoldDB" id="A0A0K9PZR7"/>
<dbReference type="OrthoDB" id="205099at2759"/>
<dbReference type="OMA" id="FIMENIA"/>
<sequence length="1093" mass="119707">MTALEVFISLRTKSVLHLFASTGRFLGLEVYEQGLAILEIPKFMLNGLDMLLMGFPQCGALYYLMIQIDTGGDFKPLFKLLETQPNTGGGSSSVGKAGHIGLLKCFDIADLELVDDDLNLSLVNMDNLTFDLPNSIESSSCGLHQSFLKPQSSFSCMVDEMFKFEKGKMPDSMNGLVSEQKDNSHKRFFSDIFPPNLFSQESTDRLSKRRKISSHEYLAVSQAFTSPETDMVYRHAYERLRADANHGLAPNIYLTHLLHVVRNCSICIKHAQLTSQMDALQIPFVEDIGARMTEFSKLSFRLPFLRDNPWPKLCLCFGRSGTMSWDVKVNDTYFKELWELQKGSITTSWGSGIRNANTFDIDSHICCDSNGIVLSYKTVGSDSIQNLVSDLQRLYNARLFACGMRKLLMVKPCMTFQDSTSNSVSKIKGSEDSTDKMLEQSRKHFKIEAVGLMSLWFCYGLMPITIHFVVEWESGKEGCTMHLSPDQLWPHTKFLEDFINGGEVASFLDCVQLTAGPLYSLGSAIRPARVPHGTSILSPAIKHNVLMHGQGILPSASSSSAFQTASSGSVVSSVVPLGNHNIHPGSMLSSVNRGGPGIIPSSLLPSDVSVVLRGPYWIRIIYRKQFSIDMRCYAGDQVWLQPATPPKGGPISGGSLPCPQFRPFIMENIAQGLNALETGFAGNTNSTSSVAHMVSSGNRSNFGISRPTSLAGSQGAGGLSRIGNSLTACSGLSAIISGFPSRLSPTTSAPVHGKADLNISFIGLGDDGGYGGGWVPIAALKKVLRGILKYLGVLWLFAQLPGLLKAILGSILNENEGGILNLDQEQPALRFFVGGYVYAVSVHRVQLLLQVLSVKRFHHHQQQQQTQSNTQEELASAEINEICDYFSRRVASEPYDASRVASFITLATLPISVLREFLKLTSWEKKNNQGATRVELCLENHVRSSHLVAAKSNIHHNRDYSTVEFSLTFVLDSSLVPQVNAAGGAAWLAHCVSVRLKYSFGESACGITLISIDGSHGGKACWCRPEDWEKIKHRLSRTVNDFGSGNAMATEISQGNRLRLISELLRKTLQACLQQNFKDSSASASCLSNTSGS</sequence>
<keyword evidence="2" id="KW-1185">Reference proteome</keyword>
<evidence type="ECO:0000313" key="1">
    <source>
        <dbReference type="EMBL" id="KMZ73680.1"/>
    </source>
</evidence>
<dbReference type="EMBL" id="LFYR01000550">
    <property type="protein sequence ID" value="KMZ73680.1"/>
    <property type="molecule type" value="Genomic_DNA"/>
</dbReference>
<dbReference type="GO" id="GO:0003712">
    <property type="term" value="F:transcription coregulator activity"/>
    <property type="evidence" value="ECO:0007669"/>
    <property type="project" value="InterPro"/>
</dbReference>
<reference evidence="2" key="1">
    <citation type="journal article" date="2016" name="Nature">
        <title>The genome of the seagrass Zostera marina reveals angiosperm adaptation to the sea.</title>
        <authorList>
            <person name="Olsen J.L."/>
            <person name="Rouze P."/>
            <person name="Verhelst B."/>
            <person name="Lin Y.-C."/>
            <person name="Bayer T."/>
            <person name="Collen J."/>
            <person name="Dattolo E."/>
            <person name="De Paoli E."/>
            <person name="Dittami S."/>
            <person name="Maumus F."/>
            <person name="Michel G."/>
            <person name="Kersting A."/>
            <person name="Lauritano C."/>
            <person name="Lohaus R."/>
            <person name="Toepel M."/>
            <person name="Tonon T."/>
            <person name="Vanneste K."/>
            <person name="Amirebrahimi M."/>
            <person name="Brakel J."/>
            <person name="Bostroem C."/>
            <person name="Chovatia M."/>
            <person name="Grimwood J."/>
            <person name="Jenkins J.W."/>
            <person name="Jueterbock A."/>
            <person name="Mraz A."/>
            <person name="Stam W.T."/>
            <person name="Tice H."/>
            <person name="Bornberg-Bauer E."/>
            <person name="Green P.J."/>
            <person name="Pearson G.A."/>
            <person name="Procaccini G."/>
            <person name="Duarte C.M."/>
            <person name="Schmutz J."/>
            <person name="Reusch T.B.H."/>
            <person name="Van de Peer Y."/>
        </authorList>
    </citation>
    <scope>NUCLEOTIDE SEQUENCE [LARGE SCALE GENOMIC DNA]</scope>
    <source>
        <strain evidence="2">cv. Finnish</strain>
    </source>
</reference>
<accession>A0A0K9PZR7</accession>